<gene>
    <name evidence="1" type="ORF">KEK_10693</name>
</gene>
<protein>
    <submittedName>
        <fullName evidence="1">Uncharacterized protein</fullName>
    </submittedName>
</protein>
<organism evidence="1 2">
    <name type="scientific">Mycolicibacterium thermoresistibile (strain ATCC 19527 / DSM 44167 / CIP 105390 / JCM 6362 / NCTC 10409 / 316)</name>
    <name type="common">Mycobacterium thermoresistibile</name>
    <dbReference type="NCBI Taxonomy" id="1078020"/>
    <lineage>
        <taxon>Bacteria</taxon>
        <taxon>Bacillati</taxon>
        <taxon>Actinomycetota</taxon>
        <taxon>Actinomycetes</taxon>
        <taxon>Mycobacteriales</taxon>
        <taxon>Mycobacteriaceae</taxon>
        <taxon>Mycolicibacterium</taxon>
    </lineage>
</organism>
<comment type="caution">
    <text evidence="1">The sequence shown here is derived from an EMBL/GenBank/DDBJ whole genome shotgun (WGS) entry which is preliminary data.</text>
</comment>
<sequence>MTVMPGGASTCSLTRIGTARSLRSASGSGLRSVARV</sequence>
<proteinExistence type="predicted"/>
<dbReference type="AlphaFoldDB" id="G7CIM7"/>
<dbReference type="EMBL" id="AGVE01000046">
    <property type="protein sequence ID" value="EHI11356.1"/>
    <property type="molecule type" value="Genomic_DNA"/>
</dbReference>
<name>G7CIM7_MYCT3</name>
<accession>G7CIM7</accession>
<dbReference type="Proteomes" id="UP000004915">
    <property type="component" value="Unassembled WGS sequence"/>
</dbReference>
<keyword evidence="2" id="KW-1185">Reference proteome</keyword>
<reference evidence="1 2" key="1">
    <citation type="submission" date="2011-11" db="EMBL/GenBank/DDBJ databases">
        <authorList>
            <consortium name="Tuberculosis Structural Genomics Consortium"/>
            <person name="Ioerger T.R."/>
        </authorList>
    </citation>
    <scope>NUCLEOTIDE SEQUENCE [LARGE SCALE GENOMIC DNA]</scope>
    <source>
        <strain evidence="2">ATCC 19527 / DSM 44167 / CIP 105390 / JCM 6362 / NCTC 10409 / 316</strain>
    </source>
</reference>
<evidence type="ECO:0000313" key="2">
    <source>
        <dbReference type="Proteomes" id="UP000004915"/>
    </source>
</evidence>
<evidence type="ECO:0000313" key="1">
    <source>
        <dbReference type="EMBL" id="EHI11356.1"/>
    </source>
</evidence>